<sequence length="422" mass="44384">MTNVVRRALRAGAGLVGAVVLGGLLAGCGAGGGGDVGSSGDDARPREVVPKVSEAVISITPDDAAHDVLPDGQLRVGVEKGELTQVKVADAEGVPVAGTLAADHSGWLPTGKLALSTQYTVDAYAVDGQGRRAAKHAVFTTLVPKHKFIGFYTPEAGSTVGTGMIITVNFNRPVTDRAAVERAITVHAKPAVEVAPHWFGSRRLDLRPKRHWRAGTEVTMSLRLKDVEGADGMYGTQSKNVRFTIGRDQTSTVDADAHTMTVRREGQLFKTLPISAGSPDHPTYQGTMVIAEKFALTRMNGQTVGFGGEYDIPDVPHAMRLTRSGTFLHGNYWAAPGTFGVTNTSHGCVGLADVKGGRSTTPAGWLFEHSLVGDTVEVINSHDRTVAADNGMGGWNLSWQEWRAGSAAALDSAASPESGSNP</sequence>
<dbReference type="RefSeq" id="WP_399643365.1">
    <property type="nucleotide sequence ID" value="NZ_JBITYG010000001.1"/>
</dbReference>
<dbReference type="InterPro" id="IPR038063">
    <property type="entry name" value="Transpep_catalytic_dom"/>
</dbReference>
<evidence type="ECO:0000259" key="8">
    <source>
        <dbReference type="PROSITE" id="PS52029"/>
    </source>
</evidence>
<evidence type="ECO:0000256" key="5">
    <source>
        <dbReference type="ARBA" id="ARBA00023315"/>
    </source>
</evidence>
<dbReference type="CDD" id="cd16913">
    <property type="entry name" value="YkuD_like"/>
    <property type="match status" value="1"/>
</dbReference>
<dbReference type="Pfam" id="PF03734">
    <property type="entry name" value="YkuD"/>
    <property type="match status" value="1"/>
</dbReference>
<dbReference type="PANTHER" id="PTHR30582">
    <property type="entry name" value="L,D-TRANSPEPTIDASE"/>
    <property type="match status" value="1"/>
</dbReference>
<organism evidence="9 10">
    <name type="scientific">Streptomyces fildesensis</name>
    <dbReference type="NCBI Taxonomy" id="375757"/>
    <lineage>
        <taxon>Bacteria</taxon>
        <taxon>Bacillati</taxon>
        <taxon>Actinomycetota</taxon>
        <taxon>Actinomycetes</taxon>
        <taxon>Kitasatosporales</taxon>
        <taxon>Streptomycetaceae</taxon>
        <taxon>Streptomyces</taxon>
    </lineage>
</organism>
<keyword evidence="10" id="KW-1185">Reference proteome</keyword>
<dbReference type="SUPFAM" id="SSF141523">
    <property type="entry name" value="L,D-transpeptidase catalytic domain-like"/>
    <property type="match status" value="1"/>
</dbReference>
<dbReference type="InterPro" id="IPR005490">
    <property type="entry name" value="LD_TPept_cat_dom"/>
</dbReference>
<comment type="pathway">
    <text evidence="1 7">Cell wall biogenesis; peptidoglycan biosynthesis.</text>
</comment>
<dbReference type="PANTHER" id="PTHR30582:SF2">
    <property type="entry name" value="L,D-TRANSPEPTIDASE YCIB-RELATED"/>
    <property type="match status" value="1"/>
</dbReference>
<evidence type="ECO:0000256" key="3">
    <source>
        <dbReference type="ARBA" id="ARBA00022960"/>
    </source>
</evidence>
<keyword evidence="3 7" id="KW-0133">Cell shape</keyword>
<keyword evidence="2" id="KW-0808">Transferase</keyword>
<evidence type="ECO:0000256" key="1">
    <source>
        <dbReference type="ARBA" id="ARBA00004752"/>
    </source>
</evidence>
<gene>
    <name evidence="9" type="ORF">ACIGXA_01275</name>
</gene>
<accession>A0ABW8BY86</accession>
<name>A0ABW8BY86_9ACTN</name>
<proteinExistence type="predicted"/>
<dbReference type="Gene3D" id="2.60.40.3710">
    <property type="match status" value="1"/>
</dbReference>
<feature type="active site" description="Proton donor/acceptor" evidence="7">
    <location>
        <position position="329"/>
    </location>
</feature>
<evidence type="ECO:0000256" key="7">
    <source>
        <dbReference type="PROSITE-ProRule" id="PRU01373"/>
    </source>
</evidence>
<evidence type="ECO:0000256" key="2">
    <source>
        <dbReference type="ARBA" id="ARBA00022679"/>
    </source>
</evidence>
<dbReference type="Gene3D" id="2.40.440.10">
    <property type="entry name" value="L,D-transpeptidase catalytic domain-like"/>
    <property type="match status" value="1"/>
</dbReference>
<dbReference type="InterPro" id="IPR041280">
    <property type="entry name" value="Big_10"/>
</dbReference>
<feature type="active site" description="Nucleophile" evidence="7">
    <location>
        <position position="348"/>
    </location>
</feature>
<dbReference type="PROSITE" id="PS51257">
    <property type="entry name" value="PROKAR_LIPOPROTEIN"/>
    <property type="match status" value="1"/>
</dbReference>
<dbReference type="Gene3D" id="2.60.40.3780">
    <property type="match status" value="1"/>
</dbReference>
<comment type="caution">
    <text evidence="9">The sequence shown here is derived from an EMBL/GenBank/DDBJ whole genome shotgun (WGS) entry which is preliminary data.</text>
</comment>
<feature type="domain" description="L,D-TPase catalytic" evidence="8">
    <location>
        <begin position="249"/>
        <end position="379"/>
    </location>
</feature>
<evidence type="ECO:0000313" key="10">
    <source>
        <dbReference type="Proteomes" id="UP001614394"/>
    </source>
</evidence>
<evidence type="ECO:0000256" key="6">
    <source>
        <dbReference type="ARBA" id="ARBA00023316"/>
    </source>
</evidence>
<dbReference type="PROSITE" id="PS52029">
    <property type="entry name" value="LD_TPASE"/>
    <property type="match status" value="1"/>
</dbReference>
<reference evidence="9 10" key="1">
    <citation type="submission" date="2024-10" db="EMBL/GenBank/DDBJ databases">
        <title>The Natural Products Discovery Center: Release of the First 8490 Sequenced Strains for Exploring Actinobacteria Biosynthetic Diversity.</title>
        <authorList>
            <person name="Kalkreuter E."/>
            <person name="Kautsar S.A."/>
            <person name="Yang D."/>
            <person name="Bader C.D."/>
            <person name="Teijaro C.N."/>
            <person name="Fluegel L."/>
            <person name="Davis C.M."/>
            <person name="Simpson J.R."/>
            <person name="Lauterbach L."/>
            <person name="Steele A.D."/>
            <person name="Gui C."/>
            <person name="Meng S."/>
            <person name="Li G."/>
            <person name="Viehrig K."/>
            <person name="Ye F."/>
            <person name="Su P."/>
            <person name="Kiefer A.F."/>
            <person name="Nichols A."/>
            <person name="Cepeda A.J."/>
            <person name="Yan W."/>
            <person name="Fan B."/>
            <person name="Jiang Y."/>
            <person name="Adhikari A."/>
            <person name="Zheng C.-J."/>
            <person name="Schuster L."/>
            <person name="Cowan T.M."/>
            <person name="Smanski M.J."/>
            <person name="Chevrette M.G."/>
            <person name="De Carvalho L.P.S."/>
            <person name="Shen B."/>
        </authorList>
    </citation>
    <scope>NUCLEOTIDE SEQUENCE [LARGE SCALE GENOMIC DNA]</scope>
    <source>
        <strain evidence="9 10">NPDC053399</strain>
    </source>
</reference>
<dbReference type="EMBL" id="JBITYG010000001">
    <property type="protein sequence ID" value="MFI9099126.1"/>
    <property type="molecule type" value="Genomic_DNA"/>
</dbReference>
<dbReference type="InterPro" id="IPR050979">
    <property type="entry name" value="LD-transpeptidase"/>
</dbReference>
<keyword evidence="6 7" id="KW-0961">Cell wall biogenesis/degradation</keyword>
<dbReference type="Pfam" id="PF17964">
    <property type="entry name" value="Big_10"/>
    <property type="match status" value="1"/>
</dbReference>
<evidence type="ECO:0000313" key="9">
    <source>
        <dbReference type="EMBL" id="MFI9099126.1"/>
    </source>
</evidence>
<keyword evidence="5" id="KW-0012">Acyltransferase</keyword>
<protein>
    <submittedName>
        <fullName evidence="9">Ig-like domain-containing protein</fullName>
    </submittedName>
</protein>
<dbReference type="Proteomes" id="UP001614394">
    <property type="component" value="Unassembled WGS sequence"/>
</dbReference>
<keyword evidence="4 7" id="KW-0573">Peptidoglycan synthesis</keyword>
<evidence type="ECO:0000256" key="4">
    <source>
        <dbReference type="ARBA" id="ARBA00022984"/>
    </source>
</evidence>